<dbReference type="AlphaFoldDB" id="A0A437RR97"/>
<dbReference type="PANTHER" id="PTHR11614">
    <property type="entry name" value="PHOSPHOLIPASE-RELATED"/>
    <property type="match status" value="1"/>
</dbReference>
<dbReference type="InterPro" id="IPR029058">
    <property type="entry name" value="AB_hydrolase_fold"/>
</dbReference>
<keyword evidence="2" id="KW-0378">Hydrolase</keyword>
<dbReference type="InterPro" id="IPR000073">
    <property type="entry name" value="AB_hydrolase_1"/>
</dbReference>
<comment type="caution">
    <text evidence="2">The sequence shown here is derived from an EMBL/GenBank/DDBJ whole genome shotgun (WGS) entry which is preliminary data.</text>
</comment>
<dbReference type="InterPro" id="IPR022742">
    <property type="entry name" value="Hydrolase_4"/>
</dbReference>
<dbReference type="EMBL" id="SACR01000001">
    <property type="protein sequence ID" value="RVU49152.1"/>
    <property type="molecule type" value="Genomic_DNA"/>
</dbReference>
<evidence type="ECO:0000313" key="2">
    <source>
        <dbReference type="EMBL" id="RVU49152.1"/>
    </source>
</evidence>
<proteinExistence type="predicted"/>
<reference evidence="2 3" key="1">
    <citation type="submission" date="2019-01" db="EMBL/GenBank/DDBJ databases">
        <authorList>
            <person name="Chen W.-M."/>
        </authorList>
    </citation>
    <scope>NUCLEOTIDE SEQUENCE [LARGE SCALE GENOMIC DNA]</scope>
    <source>
        <strain evidence="2 3">KYPY4</strain>
    </source>
</reference>
<sequence>MPGAPTPTPRLLPTPDGQRLHLQHWSARTQAGPLRGTVQIVHGLGEHIGRYDALARRLNAAGWHVAGHDHRGHGRSSGARGVLPLQPALLPDLALAIDAVRASGDAGPRHVLLGHSLGGLIAARFVAEGLMQRPRPWYREMSGLALSSPALDIGLGWPQRALLAVLRPLMPALALPNGLQAAWLSRDPAVVRAYEADPLVHDRITPRLLHFIVSEGAVLRRLAARWRTPTLLLWAGADRCVRPEGSARLAAAAPAGVVQAQDYPALFHEIFNEPEHAEVEARLLAWLGALPAPAPA</sequence>
<organism evidence="2 3">
    <name type="scientific">Rubrivivax rivuli</name>
    <dbReference type="NCBI Taxonomy" id="1862385"/>
    <lineage>
        <taxon>Bacteria</taxon>
        <taxon>Pseudomonadati</taxon>
        <taxon>Pseudomonadota</taxon>
        <taxon>Betaproteobacteria</taxon>
        <taxon>Burkholderiales</taxon>
        <taxon>Sphaerotilaceae</taxon>
        <taxon>Rubrivivax</taxon>
    </lineage>
</organism>
<dbReference type="Gene3D" id="3.40.50.1820">
    <property type="entry name" value="alpha/beta hydrolase"/>
    <property type="match status" value="1"/>
</dbReference>
<gene>
    <name evidence="2" type="ORF">EOE66_00765</name>
</gene>
<dbReference type="PRINTS" id="PR00111">
    <property type="entry name" value="ABHYDROLASE"/>
</dbReference>
<feature type="domain" description="Serine aminopeptidase S33" evidence="1">
    <location>
        <begin position="34"/>
        <end position="275"/>
    </location>
</feature>
<dbReference type="Pfam" id="PF12146">
    <property type="entry name" value="Hydrolase_4"/>
    <property type="match status" value="1"/>
</dbReference>
<dbReference type="GO" id="GO:0016787">
    <property type="term" value="F:hydrolase activity"/>
    <property type="evidence" value="ECO:0007669"/>
    <property type="project" value="UniProtKB-KW"/>
</dbReference>
<dbReference type="RefSeq" id="WP_128226791.1">
    <property type="nucleotide sequence ID" value="NZ_SACR01000001.1"/>
</dbReference>
<name>A0A437RR97_9BURK</name>
<evidence type="ECO:0000259" key="1">
    <source>
        <dbReference type="Pfam" id="PF12146"/>
    </source>
</evidence>
<evidence type="ECO:0000313" key="3">
    <source>
        <dbReference type="Proteomes" id="UP000285575"/>
    </source>
</evidence>
<dbReference type="Proteomes" id="UP000285575">
    <property type="component" value="Unassembled WGS sequence"/>
</dbReference>
<dbReference type="OrthoDB" id="9806902at2"/>
<accession>A0A437RR97</accession>
<dbReference type="SUPFAM" id="SSF53474">
    <property type="entry name" value="alpha/beta-Hydrolases"/>
    <property type="match status" value="1"/>
</dbReference>
<keyword evidence="3" id="KW-1185">Reference proteome</keyword>
<dbReference type="InterPro" id="IPR051044">
    <property type="entry name" value="MAG_DAG_Lipase"/>
</dbReference>
<protein>
    <submittedName>
        <fullName evidence="2">Alpha/beta hydrolase</fullName>
    </submittedName>
</protein>